<dbReference type="EMBL" id="AP021858">
    <property type="protein sequence ID" value="BBO24827.1"/>
    <property type="molecule type" value="Genomic_DNA"/>
</dbReference>
<dbReference type="KEGG" id="npy:NPRO_24220"/>
<organism evidence="1 2">
    <name type="scientific">Candidatus Nitrosymbiomonas proteolyticus</name>
    <dbReference type="NCBI Taxonomy" id="2608984"/>
    <lineage>
        <taxon>Bacteria</taxon>
        <taxon>Bacillati</taxon>
        <taxon>Armatimonadota</taxon>
        <taxon>Armatimonadota incertae sedis</taxon>
        <taxon>Candidatus Nitrosymbiomonas</taxon>
    </lineage>
</organism>
<gene>
    <name evidence="1" type="ORF">NPRO_24220</name>
</gene>
<dbReference type="SUPFAM" id="SSF101898">
    <property type="entry name" value="NHL repeat"/>
    <property type="match status" value="1"/>
</dbReference>
<proteinExistence type="predicted"/>
<name>A0A809S6E2_9BACT</name>
<dbReference type="Proteomes" id="UP000662873">
    <property type="component" value="Chromosome"/>
</dbReference>
<accession>A0A809S6E2</accession>
<dbReference type="Pfam" id="PF17963">
    <property type="entry name" value="Big_9"/>
    <property type="match status" value="1"/>
</dbReference>
<evidence type="ECO:0000313" key="1">
    <source>
        <dbReference type="EMBL" id="BBO24827.1"/>
    </source>
</evidence>
<sequence>MNQFAFEGLRTGHASFLRALIERGWRVAVFAAGLGALSTGAAIAQSMYWWQVWHPNVSTFNDYYYKNIIMPNGDQYFAGSYGHPVTGVPRVRFGLYPADLSQPPKLYFDEWAPAGAGRPFVNSMAVDSSGNMYLGGSTQGGAQGNWAVVKYRPDGTRRWSAFYNGSANGDDVVNSVVLDDFGNVFAIGFSKESATSYDAWIARYEPEPAGSAAVLLGAHRLFTSNWDFHMSGIAHPEGGAVGFGSWWFAAENRNVSEIIRIRPTSTPPYFDWPYAVAFWADPANHQTNWAWNGVVDSNGDYLAVSTIGANPTLPQFLTLGKFSGTMPATRPWPAIVIPVNSTEPYDFAYPPIALDSNDSVAIGGGYGGKSFVRKYDTNGILLWERFLQGDVPSSWNLVTDLQFDADGNLFVCAITWNTGREKDVLVARFDPLGNLVWSHTFNGPENANDVPYDISVNDDGIIGVVGYLTRAGKTQPLIMFAAEPTIAIADSYAVDEDSLLATTSVNGVLVNDKWKSNATVILESDVLHGALTLLNDGSFTYVPDPDFDQTDSFTYSVDRYGSRSQTVTVTITINAIADVFDHMIDAGTEIQDLIALYGGSAGDRLQDSLDHLGAALSLFYANLWEDSAFEIVEAIVDLELSVNAGLPPELAIPLMEVLCEASKMMALDRITDAIDQNGDPQKIAQAQRFVTQGDDKRAGGKYLQAAHKYKDAISHADDA</sequence>
<dbReference type="PANTHER" id="PTHR42754:SF1">
    <property type="entry name" value="LIPOPROTEIN"/>
    <property type="match status" value="1"/>
</dbReference>
<evidence type="ECO:0000313" key="2">
    <source>
        <dbReference type="Proteomes" id="UP000662873"/>
    </source>
</evidence>
<protein>
    <submittedName>
        <fullName evidence="1">Cell surface protein</fullName>
    </submittedName>
</protein>
<reference evidence="1" key="1">
    <citation type="journal article" name="DNA Res.">
        <title>The physiological potential of anammox bacteria as revealed by their core genome structure.</title>
        <authorList>
            <person name="Okubo T."/>
            <person name="Toyoda A."/>
            <person name="Fukuhara K."/>
            <person name="Uchiyama I."/>
            <person name="Harigaya Y."/>
            <person name="Kuroiwa M."/>
            <person name="Suzuki T."/>
            <person name="Murakami Y."/>
            <person name="Suwa Y."/>
            <person name="Takami H."/>
        </authorList>
    </citation>
    <scope>NUCLEOTIDE SEQUENCE</scope>
    <source>
        <strain evidence="1">317325-2</strain>
    </source>
</reference>
<dbReference type="AlphaFoldDB" id="A0A809S6E2"/>
<dbReference type="Gene3D" id="2.60.40.3440">
    <property type="match status" value="1"/>
</dbReference>
<dbReference type="PANTHER" id="PTHR42754">
    <property type="entry name" value="ENDOGLUCANASE"/>
    <property type="match status" value="1"/>
</dbReference>